<accession>A0A4Y2B5B7</accession>
<proteinExistence type="predicted"/>
<keyword evidence="2" id="KW-1185">Reference proteome</keyword>
<reference evidence="1 2" key="1">
    <citation type="journal article" date="2019" name="Sci. Rep.">
        <title>Orb-weaving spider Araneus ventricosus genome elucidates the spidroin gene catalogue.</title>
        <authorList>
            <person name="Kono N."/>
            <person name="Nakamura H."/>
            <person name="Ohtoshi R."/>
            <person name="Moran D.A.P."/>
            <person name="Shinohara A."/>
            <person name="Yoshida Y."/>
            <person name="Fujiwara M."/>
            <person name="Mori M."/>
            <person name="Tomita M."/>
            <person name="Arakawa K."/>
        </authorList>
    </citation>
    <scope>NUCLEOTIDE SEQUENCE [LARGE SCALE GENOMIC DNA]</scope>
</reference>
<organism evidence="1 2">
    <name type="scientific">Araneus ventricosus</name>
    <name type="common">Orbweaver spider</name>
    <name type="synonym">Epeira ventricosa</name>
    <dbReference type="NCBI Taxonomy" id="182803"/>
    <lineage>
        <taxon>Eukaryota</taxon>
        <taxon>Metazoa</taxon>
        <taxon>Ecdysozoa</taxon>
        <taxon>Arthropoda</taxon>
        <taxon>Chelicerata</taxon>
        <taxon>Arachnida</taxon>
        <taxon>Araneae</taxon>
        <taxon>Araneomorphae</taxon>
        <taxon>Entelegynae</taxon>
        <taxon>Araneoidea</taxon>
        <taxon>Araneidae</taxon>
        <taxon>Araneus</taxon>
    </lineage>
</organism>
<dbReference type="EMBL" id="BGPR01000049">
    <property type="protein sequence ID" value="GBL86486.1"/>
    <property type="molecule type" value="Genomic_DNA"/>
</dbReference>
<evidence type="ECO:0000313" key="1">
    <source>
        <dbReference type="EMBL" id="GBL86486.1"/>
    </source>
</evidence>
<sequence>MESHFHHGDKVPLTLAMYTLTARCSSLSNLRIIHRAQVATGYRLPKTASEPFLTSGKLSKNCFKPGVSGTPVAVSLTGMDATGENSESILAFIFGQHARCVVLTSQLITGSANYRSAPTSFRTANENRYNLQDITSGQRGR</sequence>
<gene>
    <name evidence="1" type="ORF">AVEN_194758_1</name>
</gene>
<comment type="caution">
    <text evidence="1">The sequence shown here is derived from an EMBL/GenBank/DDBJ whole genome shotgun (WGS) entry which is preliminary data.</text>
</comment>
<dbReference type="Proteomes" id="UP000499080">
    <property type="component" value="Unassembled WGS sequence"/>
</dbReference>
<evidence type="ECO:0000313" key="2">
    <source>
        <dbReference type="Proteomes" id="UP000499080"/>
    </source>
</evidence>
<protein>
    <submittedName>
        <fullName evidence="1">Uncharacterized protein</fullName>
    </submittedName>
</protein>
<dbReference type="AlphaFoldDB" id="A0A4Y2B5B7"/>
<name>A0A4Y2B5B7_ARAVE</name>